<proteinExistence type="predicted"/>
<reference evidence="3 4" key="1">
    <citation type="submission" date="2016-10" db="EMBL/GenBank/DDBJ databases">
        <authorList>
            <person name="de Groot N.N."/>
        </authorList>
    </citation>
    <scope>NUCLEOTIDE SEQUENCE [LARGE SCALE GENOMIC DNA]</scope>
    <source>
        <strain evidence="3 4">CGMCC 1.5012</strain>
    </source>
</reference>
<dbReference type="RefSeq" id="WP_092641947.1">
    <property type="nucleotide sequence ID" value="NZ_FNID01000030.1"/>
</dbReference>
<dbReference type="AlphaFoldDB" id="A0A1H0DVZ3"/>
<feature type="region of interest" description="Disordered" evidence="2">
    <location>
        <begin position="18"/>
        <end position="55"/>
    </location>
</feature>
<sequence>MIDRISANQATAYYQANRNASKNASTAVQQEESSSKDTLNISTSSVSSGIYSKPSGAKVDRATVSKLEEEVAKIKENLRSYVLKLISSQGNAQAITMDTDVVTQAKQAISEDGEWGIKAVSDRIVEFAKAISGNDKSKLETLKAAIEKGFQQAGAAFNNQLPSICSQTHDEVMKKLDAWVNED</sequence>
<feature type="compositionally biased region" description="Low complexity" evidence="2">
    <location>
        <begin position="42"/>
        <end position="52"/>
    </location>
</feature>
<evidence type="ECO:0000313" key="4">
    <source>
        <dbReference type="Proteomes" id="UP000199182"/>
    </source>
</evidence>
<feature type="coiled-coil region" evidence="1">
    <location>
        <begin position="57"/>
        <end position="84"/>
    </location>
</feature>
<accession>A0A1H0DVZ3</accession>
<dbReference type="STRING" id="258515.SAMN05192585_13035"/>
<dbReference type="OrthoDB" id="49105at2"/>
<keyword evidence="1" id="KW-0175">Coiled coil</keyword>
<evidence type="ECO:0008006" key="5">
    <source>
        <dbReference type="Google" id="ProtNLM"/>
    </source>
</evidence>
<dbReference type="EMBL" id="FNID01000030">
    <property type="protein sequence ID" value="SDN74161.1"/>
    <property type="molecule type" value="Genomic_DNA"/>
</dbReference>
<evidence type="ECO:0000256" key="2">
    <source>
        <dbReference type="SAM" id="MobiDB-lite"/>
    </source>
</evidence>
<gene>
    <name evidence="3" type="ORF">SAMN05192585_13035</name>
</gene>
<name>A0A1H0DVZ3_9FIRM</name>
<evidence type="ECO:0000313" key="3">
    <source>
        <dbReference type="EMBL" id="SDN74161.1"/>
    </source>
</evidence>
<organism evidence="3 4">
    <name type="scientific">Acetanaerobacterium elongatum</name>
    <dbReference type="NCBI Taxonomy" id="258515"/>
    <lineage>
        <taxon>Bacteria</taxon>
        <taxon>Bacillati</taxon>
        <taxon>Bacillota</taxon>
        <taxon>Clostridia</taxon>
        <taxon>Eubacteriales</taxon>
        <taxon>Oscillospiraceae</taxon>
        <taxon>Acetanaerobacterium</taxon>
    </lineage>
</organism>
<dbReference type="Proteomes" id="UP000199182">
    <property type="component" value="Unassembled WGS sequence"/>
</dbReference>
<keyword evidence="4" id="KW-1185">Reference proteome</keyword>
<feature type="compositionally biased region" description="Polar residues" evidence="2">
    <location>
        <begin position="18"/>
        <end position="41"/>
    </location>
</feature>
<evidence type="ECO:0000256" key="1">
    <source>
        <dbReference type="SAM" id="Coils"/>
    </source>
</evidence>
<protein>
    <recommendedName>
        <fullName evidence="5">DUF5610 domain-containing protein</fullName>
    </recommendedName>
</protein>